<organism evidence="2 3">
    <name type="scientific">Psophocarpus tetragonolobus</name>
    <name type="common">Winged bean</name>
    <name type="synonym">Dolichos tetragonolobus</name>
    <dbReference type="NCBI Taxonomy" id="3891"/>
    <lineage>
        <taxon>Eukaryota</taxon>
        <taxon>Viridiplantae</taxon>
        <taxon>Streptophyta</taxon>
        <taxon>Embryophyta</taxon>
        <taxon>Tracheophyta</taxon>
        <taxon>Spermatophyta</taxon>
        <taxon>Magnoliopsida</taxon>
        <taxon>eudicotyledons</taxon>
        <taxon>Gunneridae</taxon>
        <taxon>Pentapetalae</taxon>
        <taxon>rosids</taxon>
        <taxon>fabids</taxon>
        <taxon>Fabales</taxon>
        <taxon>Fabaceae</taxon>
        <taxon>Papilionoideae</taxon>
        <taxon>50 kb inversion clade</taxon>
        <taxon>NPAAA clade</taxon>
        <taxon>indigoferoid/millettioid clade</taxon>
        <taxon>Phaseoleae</taxon>
        <taxon>Psophocarpus</taxon>
    </lineage>
</organism>
<name>A0AAN9SYG6_PSOTE</name>
<accession>A0AAN9SYG6</accession>
<keyword evidence="3" id="KW-1185">Reference proteome</keyword>
<evidence type="ECO:0000313" key="2">
    <source>
        <dbReference type="EMBL" id="KAK7407090.1"/>
    </source>
</evidence>
<dbReference type="EMBL" id="JAYMYS010000002">
    <property type="protein sequence ID" value="KAK7407090.1"/>
    <property type="molecule type" value="Genomic_DNA"/>
</dbReference>
<sequence>MRLNGLWLAEARANTVAMVGAEGERKKKEEEGRGEGVKRRGKKQKKGARWICHLLALTVLLSDKAYSSILKFAWCPFGDMAMHRAMPSLSFSKHDHHHHRHFPSLSFESPTSHHNHPMKWPHNCNTYPFPHSATIPPWKVANVGFYQVLSLAKHKAAGGRIIDVVSRNLQL</sequence>
<dbReference type="Proteomes" id="UP001386955">
    <property type="component" value="Unassembled WGS sequence"/>
</dbReference>
<evidence type="ECO:0000256" key="1">
    <source>
        <dbReference type="SAM" id="MobiDB-lite"/>
    </source>
</evidence>
<protein>
    <submittedName>
        <fullName evidence="2">Uncharacterized protein</fullName>
    </submittedName>
</protein>
<feature type="compositionally biased region" description="Basic and acidic residues" evidence="1">
    <location>
        <begin position="22"/>
        <end position="38"/>
    </location>
</feature>
<proteinExistence type="predicted"/>
<feature type="region of interest" description="Disordered" evidence="1">
    <location>
        <begin position="20"/>
        <end position="42"/>
    </location>
</feature>
<comment type="caution">
    <text evidence="2">The sequence shown here is derived from an EMBL/GenBank/DDBJ whole genome shotgun (WGS) entry which is preliminary data.</text>
</comment>
<gene>
    <name evidence="2" type="ORF">VNO78_08732</name>
</gene>
<reference evidence="2 3" key="1">
    <citation type="submission" date="2024-01" db="EMBL/GenBank/DDBJ databases">
        <title>The genomes of 5 underutilized Papilionoideae crops provide insights into root nodulation and disease resistanc.</title>
        <authorList>
            <person name="Jiang F."/>
        </authorList>
    </citation>
    <scope>NUCLEOTIDE SEQUENCE [LARGE SCALE GENOMIC DNA]</scope>
    <source>
        <strain evidence="2">DUOXIRENSHENG_FW03</strain>
        <tissue evidence="2">Leaves</tissue>
    </source>
</reference>
<evidence type="ECO:0000313" key="3">
    <source>
        <dbReference type="Proteomes" id="UP001386955"/>
    </source>
</evidence>
<dbReference type="AlphaFoldDB" id="A0AAN9SYG6"/>